<evidence type="ECO:0000256" key="1">
    <source>
        <dbReference type="SAM" id="MobiDB-lite"/>
    </source>
</evidence>
<dbReference type="AlphaFoldDB" id="A0A0P7WEH8"/>
<dbReference type="EMBL" id="JARO02009434">
    <property type="protein sequence ID" value="KPP61639.1"/>
    <property type="molecule type" value="Genomic_DNA"/>
</dbReference>
<feature type="non-terminal residue" evidence="2">
    <location>
        <position position="1"/>
    </location>
</feature>
<evidence type="ECO:0000313" key="3">
    <source>
        <dbReference type="Proteomes" id="UP000034805"/>
    </source>
</evidence>
<organism evidence="2 3">
    <name type="scientific">Scleropages formosus</name>
    <name type="common">Asian bonytongue</name>
    <name type="synonym">Osteoglossum formosum</name>
    <dbReference type="NCBI Taxonomy" id="113540"/>
    <lineage>
        <taxon>Eukaryota</taxon>
        <taxon>Metazoa</taxon>
        <taxon>Chordata</taxon>
        <taxon>Craniata</taxon>
        <taxon>Vertebrata</taxon>
        <taxon>Euteleostomi</taxon>
        <taxon>Actinopterygii</taxon>
        <taxon>Neopterygii</taxon>
        <taxon>Teleostei</taxon>
        <taxon>Osteoglossocephala</taxon>
        <taxon>Osteoglossomorpha</taxon>
        <taxon>Osteoglossiformes</taxon>
        <taxon>Osteoglossidae</taxon>
        <taxon>Scleropages</taxon>
    </lineage>
</organism>
<feature type="compositionally biased region" description="Polar residues" evidence="1">
    <location>
        <begin position="150"/>
        <end position="161"/>
    </location>
</feature>
<comment type="caution">
    <text evidence="2">The sequence shown here is derived from an EMBL/GenBank/DDBJ whole genome shotgun (WGS) entry which is preliminary data.</text>
</comment>
<accession>A0A0P7WEH8</accession>
<reference evidence="2 3" key="1">
    <citation type="submission" date="2015-08" db="EMBL/GenBank/DDBJ databases">
        <title>The genome of the Asian arowana (Scleropages formosus).</title>
        <authorList>
            <person name="Tan M.H."/>
            <person name="Gan H.M."/>
            <person name="Croft L.J."/>
            <person name="Austin C.M."/>
        </authorList>
    </citation>
    <scope>NUCLEOTIDE SEQUENCE [LARGE SCALE GENOMIC DNA]</scope>
    <source>
        <strain evidence="2">Aro1</strain>
    </source>
</reference>
<protein>
    <submittedName>
        <fullName evidence="2">Uncharacterized protein</fullName>
    </submittedName>
</protein>
<feature type="region of interest" description="Disordered" evidence="1">
    <location>
        <begin position="134"/>
        <end position="179"/>
    </location>
</feature>
<gene>
    <name evidence="2" type="ORF">Z043_120241</name>
</gene>
<dbReference type="Proteomes" id="UP000034805">
    <property type="component" value="Unassembled WGS sequence"/>
</dbReference>
<proteinExistence type="predicted"/>
<sequence length="568" mass="61458">VLELALDVDGRFLVAVLAFIVGEADGERDALDLLCQQVLLVEEEDERSVDEPVVVADGVKETKALCHATLYNRDDSTVIRPTYMHMVARSLEQGCDNLGFVSHYSICDPESCSHRPHIRHTGWLQQLDLNPVTQGIGLEGEGMQPRQDASPLQSTPSGTQTPDPPRRQDPAKLAVPPHPFTTDMQGFSFSLFFRPMETAVPLSDTCAAVLLNRSKQYVSKSTVHVLQYRTVAPLGWSQSTAGEQPDTTGPMRSQSELEVVATKFNTEDDGSHALEAVDPLLPFRTLASHVHHFEGELLEGELVFHDAGGHVTGAQDVLHCGDILCASNAVQVVEIVGGVILQVVLVGAAETLLYARVRPEALHYAQELRRDLALALGRACQGKELHCIVAPVWIVEVNLEGGHGTDDACQRIDGIVQNEWLVLLAGLQVEASAVDNLHLLDNGAFAGIARSQQEQLDLASLPLALRAQVPVDAARAPGCLLLLRALPTPHDAPLWGGRKGVQVANGEVAQLLLTALASLLPPAHLCPPYPTTPYRSTSLLLLNKSIRAQSQSLMTLHRINILALEASL</sequence>
<name>A0A0P7WEH8_SCLFO</name>
<evidence type="ECO:0000313" key="2">
    <source>
        <dbReference type="EMBL" id="KPP61639.1"/>
    </source>
</evidence>